<reference evidence="1 2" key="1">
    <citation type="submission" date="2023-07" db="EMBL/GenBank/DDBJ databases">
        <title>Sorghum-associated microbial communities from plants grown in Nebraska, USA.</title>
        <authorList>
            <person name="Schachtman D."/>
        </authorList>
    </citation>
    <scope>NUCLEOTIDE SEQUENCE [LARGE SCALE GENOMIC DNA]</scope>
    <source>
        <strain evidence="1 2">BE314</strain>
    </source>
</reference>
<dbReference type="Proteomes" id="UP001180453">
    <property type="component" value="Unassembled WGS sequence"/>
</dbReference>
<organism evidence="1 2">
    <name type="scientific">Roseateles saccharophilus</name>
    <name type="common">Pseudomonas saccharophila</name>
    <dbReference type="NCBI Taxonomy" id="304"/>
    <lineage>
        <taxon>Bacteria</taxon>
        <taxon>Pseudomonadati</taxon>
        <taxon>Pseudomonadota</taxon>
        <taxon>Betaproteobacteria</taxon>
        <taxon>Burkholderiales</taxon>
        <taxon>Sphaerotilaceae</taxon>
        <taxon>Roseateles</taxon>
    </lineage>
</organism>
<keyword evidence="2" id="KW-1185">Reference proteome</keyword>
<dbReference type="EMBL" id="JAVDXU010000001">
    <property type="protein sequence ID" value="MDR7268560.1"/>
    <property type="molecule type" value="Genomic_DNA"/>
</dbReference>
<name>A0ABU1YI87_ROSSA</name>
<comment type="caution">
    <text evidence="1">The sequence shown here is derived from an EMBL/GenBank/DDBJ whole genome shotgun (WGS) entry which is preliminary data.</text>
</comment>
<protein>
    <submittedName>
        <fullName evidence="1">Uncharacterized protein</fullName>
    </submittedName>
</protein>
<evidence type="ECO:0000313" key="2">
    <source>
        <dbReference type="Proteomes" id="UP001180453"/>
    </source>
</evidence>
<gene>
    <name evidence="1" type="ORF">J2X20_001189</name>
</gene>
<dbReference type="RefSeq" id="WP_310262239.1">
    <property type="nucleotide sequence ID" value="NZ_JAVDXU010000001.1"/>
</dbReference>
<evidence type="ECO:0000313" key="1">
    <source>
        <dbReference type="EMBL" id="MDR7268560.1"/>
    </source>
</evidence>
<sequence>MTTGNDNTHWIEVVDGEGVYPVKRLGPYATARLADRASRGVLRLLNARRYTVAVVPQQAPEDRKQGIGVAA</sequence>
<accession>A0ABU1YI87</accession>
<proteinExistence type="predicted"/>